<comment type="similarity">
    <text evidence="1">Belongs to the universal stress protein A family.</text>
</comment>
<dbReference type="EMBL" id="QHLQ01000004">
    <property type="protein sequence ID" value="NIZ60556.1"/>
    <property type="molecule type" value="Genomic_DNA"/>
</dbReference>
<accession>A0ABX0W8R9</accession>
<proteinExistence type="inferred from homology"/>
<dbReference type="Gene3D" id="3.40.50.620">
    <property type="entry name" value="HUPs"/>
    <property type="match status" value="1"/>
</dbReference>
<evidence type="ECO:0000313" key="4">
    <source>
        <dbReference type="Proteomes" id="UP001429564"/>
    </source>
</evidence>
<dbReference type="InterPro" id="IPR014729">
    <property type="entry name" value="Rossmann-like_a/b/a_fold"/>
</dbReference>
<dbReference type="PANTHER" id="PTHR46268">
    <property type="entry name" value="STRESS RESPONSE PROTEIN NHAX"/>
    <property type="match status" value="1"/>
</dbReference>
<dbReference type="RefSeq" id="WP_167683126.1">
    <property type="nucleotide sequence ID" value="NZ_QHLQ01000004.1"/>
</dbReference>
<feature type="domain" description="UspA" evidence="2">
    <location>
        <begin position="6"/>
        <end position="145"/>
    </location>
</feature>
<name>A0ABX0W8R9_9RHOB</name>
<reference evidence="3 4" key="1">
    <citation type="submission" date="2018-05" db="EMBL/GenBank/DDBJ databases">
        <authorList>
            <person name="Zhang Y.-J."/>
        </authorList>
    </citation>
    <scope>NUCLEOTIDE SEQUENCE [LARGE SCALE GENOMIC DNA]</scope>
    <source>
        <strain evidence="3 4">CY04</strain>
    </source>
</reference>
<protein>
    <submittedName>
        <fullName evidence="3">Universal stress protein</fullName>
    </submittedName>
</protein>
<evidence type="ECO:0000259" key="2">
    <source>
        <dbReference type="Pfam" id="PF00582"/>
    </source>
</evidence>
<organism evidence="3 4">
    <name type="scientific">Parasedimentitalea denitrificans</name>
    <dbReference type="NCBI Taxonomy" id="2211118"/>
    <lineage>
        <taxon>Bacteria</taxon>
        <taxon>Pseudomonadati</taxon>
        <taxon>Pseudomonadota</taxon>
        <taxon>Alphaproteobacteria</taxon>
        <taxon>Rhodobacterales</taxon>
        <taxon>Paracoccaceae</taxon>
        <taxon>Parasedimentitalea</taxon>
    </lineage>
</organism>
<dbReference type="PANTHER" id="PTHR46268:SF6">
    <property type="entry name" value="UNIVERSAL STRESS PROTEIN UP12"/>
    <property type="match status" value="1"/>
</dbReference>
<gene>
    <name evidence="3" type="ORF">DL239_06160</name>
</gene>
<dbReference type="SUPFAM" id="SSF52402">
    <property type="entry name" value="Adenine nucleotide alpha hydrolases-like"/>
    <property type="match status" value="1"/>
</dbReference>
<dbReference type="InterPro" id="IPR006015">
    <property type="entry name" value="Universal_stress_UspA"/>
</dbReference>
<keyword evidence="4" id="KW-1185">Reference proteome</keyword>
<comment type="caution">
    <text evidence="3">The sequence shown here is derived from an EMBL/GenBank/DDBJ whole genome shotgun (WGS) entry which is preliminary data.</text>
</comment>
<sequence length="145" mass="15415">MSENVILLAVDGSDGSKRALNHVRRRAELGGAKVVVAYVIEWSPYSFNTPEENAERHSRRESEIAKAHDTVVGPALSHLSEGGIEVESVVLHGNPSETLIEIAKKTGAAQIVIGRRGESGLKSLIFGSVAGNLIQTAPIPVMVVP</sequence>
<dbReference type="Pfam" id="PF00582">
    <property type="entry name" value="Usp"/>
    <property type="match status" value="1"/>
</dbReference>
<dbReference type="Proteomes" id="UP001429564">
    <property type="component" value="Unassembled WGS sequence"/>
</dbReference>
<evidence type="ECO:0000256" key="1">
    <source>
        <dbReference type="ARBA" id="ARBA00008791"/>
    </source>
</evidence>
<dbReference type="InterPro" id="IPR006016">
    <property type="entry name" value="UspA"/>
</dbReference>
<dbReference type="CDD" id="cd00293">
    <property type="entry name" value="USP-like"/>
    <property type="match status" value="1"/>
</dbReference>
<dbReference type="PRINTS" id="PR01438">
    <property type="entry name" value="UNVRSLSTRESS"/>
</dbReference>
<evidence type="ECO:0000313" key="3">
    <source>
        <dbReference type="EMBL" id="NIZ60556.1"/>
    </source>
</evidence>